<dbReference type="FunFam" id="3.10.50.30:FF:000001">
    <property type="entry name" value="Transcription elongation factor GreA"/>
    <property type="match status" value="1"/>
</dbReference>
<dbReference type="HAMAP" id="MF_00930">
    <property type="entry name" value="GreB"/>
    <property type="match status" value="1"/>
</dbReference>
<sequence length="137" mass="15528">VTRPEVTKNVSDAAALGDRSENADYIYGKKRLREIDRRIRYLTKRLDNLEIVDRSPNNRDTIYFGAWVRLESDDGEVKELRIVGSDEFDPSCGWISIESPMAKRLIGKQLGASITLDLPVGSTDYAILEVSYEPFES</sequence>
<dbReference type="Pfam" id="PF03449">
    <property type="entry name" value="GreA_GreB_N"/>
    <property type="match status" value="1"/>
</dbReference>
<dbReference type="GO" id="GO:0070063">
    <property type="term" value="F:RNA polymerase binding"/>
    <property type="evidence" value="ECO:0007669"/>
    <property type="project" value="InterPro"/>
</dbReference>
<evidence type="ECO:0000256" key="1">
    <source>
        <dbReference type="ARBA" id="ARBA00023015"/>
    </source>
</evidence>
<evidence type="ECO:0000313" key="6">
    <source>
        <dbReference type="EMBL" id="SVC36912.1"/>
    </source>
</evidence>
<reference evidence="6" key="1">
    <citation type="submission" date="2018-05" db="EMBL/GenBank/DDBJ databases">
        <authorList>
            <person name="Lanie J.A."/>
            <person name="Ng W.-L."/>
            <person name="Kazmierczak K.M."/>
            <person name="Andrzejewski T.M."/>
            <person name="Davidsen T.M."/>
            <person name="Wayne K.J."/>
            <person name="Tettelin H."/>
            <person name="Glass J.I."/>
            <person name="Rusch D."/>
            <person name="Podicherti R."/>
            <person name="Tsui H.-C.T."/>
            <person name="Winkler M.E."/>
        </authorList>
    </citation>
    <scope>NUCLEOTIDE SEQUENCE</scope>
</reference>
<dbReference type="SUPFAM" id="SSF54534">
    <property type="entry name" value="FKBP-like"/>
    <property type="match status" value="1"/>
</dbReference>
<dbReference type="InterPro" id="IPR023459">
    <property type="entry name" value="Tscrpt_elong_fac_GreA/B_fam"/>
</dbReference>
<dbReference type="InterPro" id="IPR001437">
    <property type="entry name" value="Tscrpt_elong_fac_GreA/B_C"/>
</dbReference>
<proteinExistence type="inferred from homology"/>
<dbReference type="InterPro" id="IPR022691">
    <property type="entry name" value="Tscrpt_elong_fac_GreA/B_N"/>
</dbReference>
<dbReference type="FunFam" id="1.10.287.180:FF:000001">
    <property type="entry name" value="Transcription elongation factor GreA"/>
    <property type="match status" value="1"/>
</dbReference>
<dbReference type="InterPro" id="IPR006358">
    <property type="entry name" value="Tscrpt_elong_fac_GreB"/>
</dbReference>
<evidence type="ECO:0008006" key="7">
    <source>
        <dbReference type="Google" id="ProtNLM"/>
    </source>
</evidence>
<feature type="domain" description="Transcription elongation factor GreA/GreB N-terminal" evidence="5">
    <location>
        <begin position="1"/>
        <end position="51"/>
    </location>
</feature>
<evidence type="ECO:0000259" key="5">
    <source>
        <dbReference type="Pfam" id="PF03449"/>
    </source>
</evidence>
<feature type="domain" description="Transcription elongation factor GreA/GreB C-terminal" evidence="4">
    <location>
        <begin position="59"/>
        <end position="132"/>
    </location>
</feature>
<dbReference type="NCBIfam" id="NF002506">
    <property type="entry name" value="PRK01885.1"/>
    <property type="match status" value="1"/>
</dbReference>
<dbReference type="InterPro" id="IPR036805">
    <property type="entry name" value="Tscrpt_elong_fac_GreA/B_N_sf"/>
</dbReference>
<keyword evidence="2" id="KW-0238">DNA-binding</keyword>
<accession>A0A382LP61</accession>
<dbReference type="AlphaFoldDB" id="A0A382LP61"/>
<organism evidence="6">
    <name type="scientific">marine metagenome</name>
    <dbReference type="NCBI Taxonomy" id="408172"/>
    <lineage>
        <taxon>unclassified sequences</taxon>
        <taxon>metagenomes</taxon>
        <taxon>ecological metagenomes</taxon>
    </lineage>
</organism>
<name>A0A382LP61_9ZZZZ</name>
<dbReference type="Gene3D" id="1.10.287.180">
    <property type="entry name" value="Transcription elongation factor, GreA/GreB, N-terminal domain"/>
    <property type="match status" value="1"/>
</dbReference>
<dbReference type="PANTHER" id="PTHR30437:SF6">
    <property type="entry name" value="TRANSCRIPTION ELONGATION FACTOR GREB"/>
    <property type="match status" value="1"/>
</dbReference>
<dbReference type="NCBIfam" id="TIGR01461">
    <property type="entry name" value="greB"/>
    <property type="match status" value="1"/>
</dbReference>
<dbReference type="PANTHER" id="PTHR30437">
    <property type="entry name" value="TRANSCRIPTION ELONGATION FACTOR GREA"/>
    <property type="match status" value="1"/>
</dbReference>
<dbReference type="GO" id="GO:0006354">
    <property type="term" value="P:DNA-templated transcription elongation"/>
    <property type="evidence" value="ECO:0007669"/>
    <property type="project" value="TreeGrafter"/>
</dbReference>
<dbReference type="Gene3D" id="3.10.50.30">
    <property type="entry name" value="Transcription elongation factor, GreA/GreB, C-terminal domain"/>
    <property type="match status" value="1"/>
</dbReference>
<keyword evidence="1" id="KW-0805">Transcription regulation</keyword>
<dbReference type="EMBL" id="UINC01087498">
    <property type="protein sequence ID" value="SVC36912.1"/>
    <property type="molecule type" value="Genomic_DNA"/>
</dbReference>
<dbReference type="GO" id="GO:0003677">
    <property type="term" value="F:DNA binding"/>
    <property type="evidence" value="ECO:0007669"/>
    <property type="project" value="UniProtKB-KW"/>
</dbReference>
<dbReference type="GO" id="GO:0032784">
    <property type="term" value="P:regulation of DNA-templated transcription elongation"/>
    <property type="evidence" value="ECO:0007669"/>
    <property type="project" value="InterPro"/>
</dbReference>
<evidence type="ECO:0000256" key="2">
    <source>
        <dbReference type="ARBA" id="ARBA00023125"/>
    </source>
</evidence>
<evidence type="ECO:0000259" key="4">
    <source>
        <dbReference type="Pfam" id="PF01272"/>
    </source>
</evidence>
<protein>
    <recommendedName>
        <fullName evidence="7">Transcription elongation factor GreB</fullName>
    </recommendedName>
</protein>
<gene>
    <name evidence="6" type="ORF">METZ01_LOCUS289766</name>
</gene>
<keyword evidence="3" id="KW-0804">Transcription</keyword>
<evidence type="ECO:0000256" key="3">
    <source>
        <dbReference type="ARBA" id="ARBA00023163"/>
    </source>
</evidence>
<dbReference type="PIRSF" id="PIRSF006092">
    <property type="entry name" value="GreA_GreB"/>
    <property type="match status" value="1"/>
</dbReference>
<dbReference type="SUPFAM" id="SSF46557">
    <property type="entry name" value="GreA transcript cleavage protein, N-terminal domain"/>
    <property type="match status" value="1"/>
</dbReference>
<feature type="non-terminal residue" evidence="6">
    <location>
        <position position="1"/>
    </location>
</feature>
<dbReference type="InterPro" id="IPR036953">
    <property type="entry name" value="GreA/GreB_C_sf"/>
</dbReference>
<dbReference type="Pfam" id="PF01272">
    <property type="entry name" value="GreA_GreB"/>
    <property type="match status" value="1"/>
</dbReference>